<organism evidence="2 3">
    <name type="scientific">Candidatus Nomurabacteria bacterium RIFCSPHIGHO2_01_FULL_38_19</name>
    <dbReference type="NCBI Taxonomy" id="1801732"/>
    <lineage>
        <taxon>Bacteria</taxon>
        <taxon>Candidatus Nomuraibacteriota</taxon>
    </lineage>
</organism>
<comment type="caution">
    <text evidence="2">The sequence shown here is derived from an EMBL/GenBank/DDBJ whole genome shotgun (WGS) entry which is preliminary data.</text>
</comment>
<evidence type="ECO:0000313" key="3">
    <source>
        <dbReference type="Proteomes" id="UP000177869"/>
    </source>
</evidence>
<feature type="transmembrane region" description="Helical" evidence="1">
    <location>
        <begin position="12"/>
        <end position="32"/>
    </location>
</feature>
<dbReference type="NCBIfam" id="TIGR02532">
    <property type="entry name" value="IV_pilin_GFxxxE"/>
    <property type="match status" value="1"/>
</dbReference>
<keyword evidence="1" id="KW-1133">Transmembrane helix</keyword>
<keyword evidence="1" id="KW-0472">Membrane</keyword>
<dbReference type="EMBL" id="MFTI01000013">
    <property type="protein sequence ID" value="OGI60836.1"/>
    <property type="molecule type" value="Genomic_DNA"/>
</dbReference>
<name>A0A1F6UU30_9BACT</name>
<gene>
    <name evidence="2" type="ORF">A2814_03430</name>
</gene>
<sequence>MNKGFTLIEVIIYIALFSLLMGSAFITAYQLIDGSNNLSAKNTTEEEGNFVMRKINWALTSAESFTISGGDEVQINRYSNPTTVEIKLETGAILLKRNSGSFVSLTTDNVDVTALQFDLIPASGPGGITATAIIDGIDFTITKYIRQ</sequence>
<protein>
    <recommendedName>
        <fullName evidence="4">Prepilin-type N-terminal cleavage/methylation domain-containing protein</fullName>
    </recommendedName>
</protein>
<dbReference type="Pfam" id="PF07963">
    <property type="entry name" value="N_methyl"/>
    <property type="match status" value="1"/>
</dbReference>
<evidence type="ECO:0008006" key="4">
    <source>
        <dbReference type="Google" id="ProtNLM"/>
    </source>
</evidence>
<dbReference type="STRING" id="1801732.A2814_03430"/>
<keyword evidence="1" id="KW-0812">Transmembrane</keyword>
<dbReference type="AlphaFoldDB" id="A0A1F6UU30"/>
<proteinExistence type="predicted"/>
<dbReference type="Proteomes" id="UP000177869">
    <property type="component" value="Unassembled WGS sequence"/>
</dbReference>
<accession>A0A1F6UU30</accession>
<reference evidence="2 3" key="1">
    <citation type="journal article" date="2016" name="Nat. Commun.">
        <title>Thousands of microbial genomes shed light on interconnected biogeochemical processes in an aquifer system.</title>
        <authorList>
            <person name="Anantharaman K."/>
            <person name="Brown C.T."/>
            <person name="Hug L.A."/>
            <person name="Sharon I."/>
            <person name="Castelle C.J."/>
            <person name="Probst A.J."/>
            <person name="Thomas B.C."/>
            <person name="Singh A."/>
            <person name="Wilkins M.J."/>
            <person name="Karaoz U."/>
            <person name="Brodie E.L."/>
            <person name="Williams K.H."/>
            <person name="Hubbard S.S."/>
            <person name="Banfield J.F."/>
        </authorList>
    </citation>
    <scope>NUCLEOTIDE SEQUENCE [LARGE SCALE GENOMIC DNA]</scope>
</reference>
<evidence type="ECO:0000256" key="1">
    <source>
        <dbReference type="SAM" id="Phobius"/>
    </source>
</evidence>
<evidence type="ECO:0000313" key="2">
    <source>
        <dbReference type="EMBL" id="OGI60836.1"/>
    </source>
</evidence>
<dbReference type="InterPro" id="IPR012902">
    <property type="entry name" value="N_methyl_site"/>
</dbReference>